<sequence length="485" mass="55163">MATAAQRLPRPRKLAGNTNSPPPKGNYAKLIRRFYESLTLLNILGQARGLRDVNPGRAYTSEERRRRLLRNLSYLCDYNKGGDTTTAIALEEQCDRFSFWVASNSNDANSMTEFLQRTLAEIKIIIHLPSDQRVLSESAFTQTCIRFAQLRVRKEIKWLTKEIRNCERYLDLNPNSDDVALRSWLRQFLEGDYLDVCLLAYNQRKAPEMKYMKTRIVKAHELQTSSQMPARFDLVRHFIGRLAHHVRAPQQVVEDLSHLDRFLTAYDVRHIPRGDDIAPPNAGAPTHLYEILGRMFPRGSARLREYEENLPMINHRLSLQQQFDEQHSSIKPVVHAEIRVLEYFYEKRLEFADQDRFIGPDGHYKVWLNWGPPALQGGTRDPRYIHQRDILNKMNITIRLEALEQLDRKAGPLNIHPDSHTGITPTEASGHSNVARLASAETEFAALRIADGFSSPPSEAPSEGGDEIAGSDDESDAEGGGAALG</sequence>
<protein>
    <submittedName>
        <fullName evidence="2">Uncharacterized protein</fullName>
    </submittedName>
</protein>
<dbReference type="AlphaFoldDB" id="A0AAN9UE63"/>
<evidence type="ECO:0000313" key="3">
    <source>
        <dbReference type="Proteomes" id="UP001320420"/>
    </source>
</evidence>
<comment type="caution">
    <text evidence="2">The sequence shown here is derived from an EMBL/GenBank/DDBJ whole genome shotgun (WGS) entry which is preliminary data.</text>
</comment>
<organism evidence="2 3">
    <name type="scientific">Diatrype stigma</name>
    <dbReference type="NCBI Taxonomy" id="117547"/>
    <lineage>
        <taxon>Eukaryota</taxon>
        <taxon>Fungi</taxon>
        <taxon>Dikarya</taxon>
        <taxon>Ascomycota</taxon>
        <taxon>Pezizomycotina</taxon>
        <taxon>Sordariomycetes</taxon>
        <taxon>Xylariomycetidae</taxon>
        <taxon>Xylariales</taxon>
        <taxon>Diatrypaceae</taxon>
        <taxon>Diatrype</taxon>
    </lineage>
</organism>
<accession>A0AAN9UE63</accession>
<evidence type="ECO:0000256" key="1">
    <source>
        <dbReference type="SAM" id="MobiDB-lite"/>
    </source>
</evidence>
<dbReference type="PANTHER" id="PTHR42037:SF1">
    <property type="match status" value="1"/>
</dbReference>
<dbReference type="PANTHER" id="PTHR42037">
    <property type="match status" value="1"/>
</dbReference>
<feature type="region of interest" description="Disordered" evidence="1">
    <location>
        <begin position="448"/>
        <end position="485"/>
    </location>
</feature>
<name>A0AAN9UE63_9PEZI</name>
<feature type="compositionally biased region" description="Acidic residues" evidence="1">
    <location>
        <begin position="464"/>
        <end position="477"/>
    </location>
</feature>
<proteinExistence type="predicted"/>
<evidence type="ECO:0000313" key="2">
    <source>
        <dbReference type="EMBL" id="KAK7746077.1"/>
    </source>
</evidence>
<keyword evidence="3" id="KW-1185">Reference proteome</keyword>
<dbReference type="EMBL" id="JAKJXP020000102">
    <property type="protein sequence ID" value="KAK7746077.1"/>
    <property type="molecule type" value="Genomic_DNA"/>
</dbReference>
<feature type="region of interest" description="Disordered" evidence="1">
    <location>
        <begin position="1"/>
        <end position="26"/>
    </location>
</feature>
<feature type="compositionally biased region" description="Low complexity" evidence="1">
    <location>
        <begin position="452"/>
        <end position="463"/>
    </location>
</feature>
<gene>
    <name evidence="2" type="ORF">SLS62_009537</name>
</gene>
<dbReference type="Proteomes" id="UP001320420">
    <property type="component" value="Unassembled WGS sequence"/>
</dbReference>
<reference evidence="2 3" key="1">
    <citation type="submission" date="2024-02" db="EMBL/GenBank/DDBJ databases">
        <title>De novo assembly and annotation of 12 fungi associated with fruit tree decline syndrome in Ontario, Canada.</title>
        <authorList>
            <person name="Sulman M."/>
            <person name="Ellouze W."/>
            <person name="Ilyukhin E."/>
        </authorList>
    </citation>
    <scope>NUCLEOTIDE SEQUENCE [LARGE SCALE GENOMIC DNA]</scope>
    <source>
        <strain evidence="2 3">M11/M66-122</strain>
    </source>
</reference>